<feature type="region of interest" description="Disordered" evidence="3">
    <location>
        <begin position="234"/>
        <end position="258"/>
    </location>
</feature>
<name>A0AAD7W0U9_9TELE</name>
<feature type="region of interest" description="Disordered" evidence="3">
    <location>
        <begin position="173"/>
        <end position="214"/>
    </location>
</feature>
<reference evidence="4" key="1">
    <citation type="journal article" date="2023" name="Science">
        <title>Genome structures resolve the early diversification of teleost fishes.</title>
        <authorList>
            <person name="Parey E."/>
            <person name="Louis A."/>
            <person name="Montfort J."/>
            <person name="Bouchez O."/>
            <person name="Roques C."/>
            <person name="Iampietro C."/>
            <person name="Lluch J."/>
            <person name="Castinel A."/>
            <person name="Donnadieu C."/>
            <person name="Desvignes T."/>
            <person name="Floi Bucao C."/>
            <person name="Jouanno E."/>
            <person name="Wen M."/>
            <person name="Mejri S."/>
            <person name="Dirks R."/>
            <person name="Jansen H."/>
            <person name="Henkel C."/>
            <person name="Chen W.J."/>
            <person name="Zahm M."/>
            <person name="Cabau C."/>
            <person name="Klopp C."/>
            <person name="Thompson A.W."/>
            <person name="Robinson-Rechavi M."/>
            <person name="Braasch I."/>
            <person name="Lecointre G."/>
            <person name="Bobe J."/>
            <person name="Postlethwait J.H."/>
            <person name="Berthelot C."/>
            <person name="Roest Crollius H."/>
            <person name="Guiguen Y."/>
        </authorList>
    </citation>
    <scope>NUCLEOTIDE SEQUENCE</scope>
    <source>
        <strain evidence="4">NC1722</strain>
    </source>
</reference>
<dbReference type="Proteomes" id="UP001221898">
    <property type="component" value="Unassembled WGS sequence"/>
</dbReference>
<dbReference type="EMBL" id="JAINUG010000447">
    <property type="protein sequence ID" value="KAJ8371523.1"/>
    <property type="molecule type" value="Genomic_DNA"/>
</dbReference>
<gene>
    <name evidence="4" type="ORF">AAFF_G00307600</name>
</gene>
<dbReference type="Pfam" id="PF14753">
    <property type="entry name" value="FAM221"/>
    <property type="match status" value="2"/>
</dbReference>
<evidence type="ECO:0000256" key="3">
    <source>
        <dbReference type="SAM" id="MobiDB-lite"/>
    </source>
</evidence>
<dbReference type="AlphaFoldDB" id="A0AAD7W0U9"/>
<organism evidence="4 5">
    <name type="scientific">Aldrovandia affinis</name>
    <dbReference type="NCBI Taxonomy" id="143900"/>
    <lineage>
        <taxon>Eukaryota</taxon>
        <taxon>Metazoa</taxon>
        <taxon>Chordata</taxon>
        <taxon>Craniata</taxon>
        <taxon>Vertebrata</taxon>
        <taxon>Euteleostomi</taxon>
        <taxon>Actinopterygii</taxon>
        <taxon>Neopterygii</taxon>
        <taxon>Teleostei</taxon>
        <taxon>Notacanthiformes</taxon>
        <taxon>Halosauridae</taxon>
        <taxon>Aldrovandia</taxon>
    </lineage>
</organism>
<proteinExistence type="inferred from homology"/>
<protein>
    <recommendedName>
        <fullName evidence="2">Protein FAM221A</fullName>
    </recommendedName>
</protein>
<comment type="caution">
    <text evidence="4">The sequence shown here is derived from an EMBL/GenBank/DDBJ whole genome shotgun (WGS) entry which is preliminary data.</text>
</comment>
<sequence>MERLYFDRDASAAVDEYLEYRRIVGEDDGGRTFTPEEYEEYKRKVLPRRLRNRLYVSCGVPGGIDCKLIGPETLCFCSHRYKQHKTDFEELPLERPLALPCQVGGAGSTCPGFHSPFTCGCGQPSHAHETLVETREERLARGRPVGRDVPYKAMGGLTGFSSLADGYMRLDPSGIESERCEPGAAQGSGSSLRTGSLLQTAGGSSPAERVMDFRTREEQDMAYYEKRYQERLKMERAARQKASSQSKGKMASGGSYRK</sequence>
<feature type="compositionally biased region" description="Low complexity" evidence="3">
    <location>
        <begin position="187"/>
        <end position="198"/>
    </location>
</feature>
<dbReference type="PANTHER" id="PTHR31214">
    <property type="entry name" value="PROTEIN FAM221A-RELATED"/>
    <property type="match status" value="1"/>
</dbReference>
<dbReference type="InterPro" id="IPR026755">
    <property type="entry name" value="Fam221a/b"/>
</dbReference>
<evidence type="ECO:0000256" key="1">
    <source>
        <dbReference type="ARBA" id="ARBA00011026"/>
    </source>
</evidence>
<comment type="similarity">
    <text evidence="1">Belongs to the FAM221 family.</text>
</comment>
<keyword evidence="5" id="KW-1185">Reference proteome</keyword>
<evidence type="ECO:0000256" key="2">
    <source>
        <dbReference type="ARBA" id="ARBA00039630"/>
    </source>
</evidence>
<dbReference type="PANTHER" id="PTHR31214:SF2">
    <property type="entry name" value="PROTEIN FAM221A"/>
    <property type="match status" value="1"/>
</dbReference>
<accession>A0AAD7W0U9</accession>
<evidence type="ECO:0000313" key="4">
    <source>
        <dbReference type="EMBL" id="KAJ8371523.1"/>
    </source>
</evidence>
<evidence type="ECO:0000313" key="5">
    <source>
        <dbReference type="Proteomes" id="UP001221898"/>
    </source>
</evidence>